<keyword evidence="2" id="KW-1185">Reference proteome</keyword>
<dbReference type="GO" id="GO:0016197">
    <property type="term" value="P:endosomal transport"/>
    <property type="evidence" value="ECO:0007669"/>
    <property type="project" value="TreeGrafter"/>
</dbReference>
<dbReference type="InterPro" id="IPR053202">
    <property type="entry name" value="EGF_Rcpt_Signaling_Reg"/>
</dbReference>
<dbReference type="GO" id="GO:0031902">
    <property type="term" value="C:late endosome membrane"/>
    <property type="evidence" value="ECO:0007669"/>
    <property type="project" value="TreeGrafter"/>
</dbReference>
<sequence length="60" mass="6858">MPQNGFFVECGAYDGETRSNTLALERYLGWDGLLMEADPLNFSNMDKNRNAYLTGHMPFH</sequence>
<dbReference type="Proteomes" id="UP001177670">
    <property type="component" value="Unassembled WGS sequence"/>
</dbReference>
<dbReference type="EMBL" id="JAHYIQ010000003">
    <property type="protein sequence ID" value="KAK1133372.1"/>
    <property type="molecule type" value="Genomic_DNA"/>
</dbReference>
<evidence type="ECO:0000313" key="2">
    <source>
        <dbReference type="Proteomes" id="UP001177670"/>
    </source>
</evidence>
<gene>
    <name evidence="1" type="ORF">K0M31_011187</name>
</gene>
<proteinExistence type="predicted"/>
<comment type="caution">
    <text evidence="1">The sequence shown here is derived from an EMBL/GenBank/DDBJ whole genome shotgun (WGS) entry which is preliminary data.</text>
</comment>
<evidence type="ECO:0000313" key="1">
    <source>
        <dbReference type="EMBL" id="KAK1133372.1"/>
    </source>
</evidence>
<dbReference type="GO" id="GO:0005789">
    <property type="term" value="C:endoplasmic reticulum membrane"/>
    <property type="evidence" value="ECO:0007669"/>
    <property type="project" value="TreeGrafter"/>
</dbReference>
<dbReference type="GO" id="GO:0005794">
    <property type="term" value="C:Golgi apparatus"/>
    <property type="evidence" value="ECO:0007669"/>
    <property type="project" value="TreeGrafter"/>
</dbReference>
<accession>A0AA40KUI6</accession>
<dbReference type="AlphaFoldDB" id="A0AA40KUI6"/>
<name>A0AA40KUI6_9HYME</name>
<dbReference type="GO" id="GO:0005886">
    <property type="term" value="C:plasma membrane"/>
    <property type="evidence" value="ECO:0007669"/>
    <property type="project" value="TreeGrafter"/>
</dbReference>
<dbReference type="PANTHER" id="PTHR34009">
    <property type="entry name" value="PROTEIN STAR"/>
    <property type="match status" value="1"/>
</dbReference>
<organism evidence="1 2">
    <name type="scientific">Melipona bicolor</name>
    <dbReference type="NCBI Taxonomy" id="60889"/>
    <lineage>
        <taxon>Eukaryota</taxon>
        <taxon>Metazoa</taxon>
        <taxon>Ecdysozoa</taxon>
        <taxon>Arthropoda</taxon>
        <taxon>Hexapoda</taxon>
        <taxon>Insecta</taxon>
        <taxon>Pterygota</taxon>
        <taxon>Neoptera</taxon>
        <taxon>Endopterygota</taxon>
        <taxon>Hymenoptera</taxon>
        <taxon>Apocrita</taxon>
        <taxon>Aculeata</taxon>
        <taxon>Apoidea</taxon>
        <taxon>Anthophila</taxon>
        <taxon>Apidae</taxon>
        <taxon>Melipona</taxon>
    </lineage>
</organism>
<protein>
    <submittedName>
        <fullName evidence="1">Uncharacterized protein</fullName>
    </submittedName>
</protein>
<dbReference type="PANTHER" id="PTHR34009:SF2">
    <property type="entry name" value="PROTEIN STAR"/>
    <property type="match status" value="1"/>
</dbReference>
<dbReference type="GO" id="GO:0006888">
    <property type="term" value="P:endoplasmic reticulum to Golgi vesicle-mediated transport"/>
    <property type="evidence" value="ECO:0007669"/>
    <property type="project" value="TreeGrafter"/>
</dbReference>
<reference evidence="1" key="1">
    <citation type="submission" date="2021-10" db="EMBL/GenBank/DDBJ databases">
        <title>Melipona bicolor Genome sequencing and assembly.</title>
        <authorList>
            <person name="Araujo N.S."/>
            <person name="Arias M.C."/>
        </authorList>
    </citation>
    <scope>NUCLEOTIDE SEQUENCE</scope>
    <source>
        <strain evidence="1">USP_2M_L1-L4_2017</strain>
        <tissue evidence="1">Whole body</tissue>
    </source>
</reference>